<dbReference type="Proteomes" id="UP001185092">
    <property type="component" value="Unassembled WGS sequence"/>
</dbReference>
<dbReference type="Gene3D" id="2.60.40.1120">
    <property type="entry name" value="Carboxypeptidase-like, regulatory domain"/>
    <property type="match status" value="1"/>
</dbReference>
<evidence type="ECO:0000256" key="2">
    <source>
        <dbReference type="ARBA" id="ARBA00022448"/>
    </source>
</evidence>
<dbReference type="Gene3D" id="2.170.130.10">
    <property type="entry name" value="TonB-dependent receptor, plug domain"/>
    <property type="match status" value="1"/>
</dbReference>
<feature type="domain" description="TonB-dependent receptor-like beta-barrel" evidence="12">
    <location>
        <begin position="355"/>
        <end position="772"/>
    </location>
</feature>
<dbReference type="GO" id="GO:0044718">
    <property type="term" value="P:siderophore transmembrane transport"/>
    <property type="evidence" value="ECO:0007669"/>
    <property type="project" value="TreeGrafter"/>
</dbReference>
<evidence type="ECO:0000259" key="12">
    <source>
        <dbReference type="Pfam" id="PF00593"/>
    </source>
</evidence>
<dbReference type="Pfam" id="PF13715">
    <property type="entry name" value="CarbopepD_reg_2"/>
    <property type="match status" value="1"/>
</dbReference>
<dbReference type="InterPro" id="IPR037066">
    <property type="entry name" value="Plug_dom_sf"/>
</dbReference>
<keyword evidence="15" id="KW-1185">Reference proteome</keyword>
<dbReference type="AlphaFoldDB" id="A0AAE3XQ45"/>
<dbReference type="Pfam" id="PF07715">
    <property type="entry name" value="Plug"/>
    <property type="match status" value="1"/>
</dbReference>
<evidence type="ECO:0000256" key="3">
    <source>
        <dbReference type="ARBA" id="ARBA00022452"/>
    </source>
</evidence>
<keyword evidence="7 10" id="KW-0472">Membrane</keyword>
<gene>
    <name evidence="14" type="ORF">HNQ88_003593</name>
</gene>
<keyword evidence="8 14" id="KW-0675">Receptor</keyword>
<dbReference type="InterPro" id="IPR000531">
    <property type="entry name" value="Beta-barrel_TonB"/>
</dbReference>
<dbReference type="SUPFAM" id="SSF49464">
    <property type="entry name" value="Carboxypeptidase regulatory domain-like"/>
    <property type="match status" value="1"/>
</dbReference>
<dbReference type="InterPro" id="IPR008969">
    <property type="entry name" value="CarboxyPept-like_regulatory"/>
</dbReference>
<organism evidence="14 15">
    <name type="scientific">Aureibacter tunicatorum</name>
    <dbReference type="NCBI Taxonomy" id="866807"/>
    <lineage>
        <taxon>Bacteria</taxon>
        <taxon>Pseudomonadati</taxon>
        <taxon>Bacteroidota</taxon>
        <taxon>Cytophagia</taxon>
        <taxon>Cytophagales</taxon>
        <taxon>Persicobacteraceae</taxon>
        <taxon>Aureibacter</taxon>
    </lineage>
</organism>
<keyword evidence="6 11" id="KW-0798">TonB box</keyword>
<evidence type="ECO:0000256" key="11">
    <source>
        <dbReference type="RuleBase" id="RU003357"/>
    </source>
</evidence>
<keyword evidence="4 10" id="KW-0812">Transmembrane</keyword>
<keyword evidence="5" id="KW-0732">Signal</keyword>
<proteinExistence type="inferred from homology"/>
<comment type="similarity">
    <text evidence="10 11">Belongs to the TonB-dependent receptor family.</text>
</comment>
<evidence type="ECO:0000313" key="14">
    <source>
        <dbReference type="EMBL" id="MDR6240517.1"/>
    </source>
</evidence>
<keyword evidence="3 10" id="KW-1134">Transmembrane beta strand</keyword>
<dbReference type="InterPro" id="IPR036942">
    <property type="entry name" value="Beta-barrel_TonB_sf"/>
</dbReference>
<evidence type="ECO:0000256" key="7">
    <source>
        <dbReference type="ARBA" id="ARBA00023136"/>
    </source>
</evidence>
<sequence length="799" mass="90897">MYRFRPLLLLFLMSFVFALRGLAENRVSIRGNVFDVHSKRPIPFSNISIEGEPIGTISDDKGFFELSIPKEFSLPFTLSVNSMGYKTKTVVVKSSQESLRIGLEEDIMELQEVVVNGDPEIQAIREKGFSVNLITTRQLEKQSVQVNELLDETPGIRVRQSGGLGSGTSFNINGLTGDAVRFFMDGVPMDFFGSSFSVNNIPVSMIERMEVYKGVVPVELGNDALGGAVNLVTKKNSGNALDFSYSFGSFNTHQSSLTGQVKDEKTGLTLRGSLMYSYSDNNYQVWGDDIYVTNPDFTIDRGMKVERFHDSFRSYGAKVDLGVTDKKWADQFFISILASNLDKDVQHGATMVIPYGERRYEQKTFMPNLSYAKDDLLVDGLNVKLFSAISKETFHLVDTSSNKYNWYGQIDGQRNSGEAGAKTLLTNEFLSYLNRTNVTYQLSENYKIGVNHVFSSLIKTGDDPLASPDQRTLEDRQRTNKHILGLTLENKSFNEKLKTSIFTKYYVYDVDVDDSEYSSDLGEYVPVRFDTVGSHLGYGLATSYSFNSKVSLVFSFENAARLPGPNELFGNASRNMEASYHLKPEKSNNYNLGVNFMDIGPSILHRFDIQTNLFYRDTRDRFFKTTSRTTQAEFFRFENIGKVISMGVDFDVKYHYADVFDFSFAMSYLDSRDQTPVDANGNHNLFYNERIPNEPYFQINNRAAYHFKNVFTRGSRMTVHWRMGYVKEFYRFIEAGGSDGKDMVPDQLYHDFGVNYSFPKNKVSLAFDLKNITNAQLFDNFALQKPGRAFYLKLNYRIF</sequence>
<feature type="domain" description="TonB-dependent receptor plug" evidence="13">
    <location>
        <begin position="125"/>
        <end position="228"/>
    </location>
</feature>
<keyword evidence="9 10" id="KW-0998">Cell outer membrane</keyword>
<evidence type="ECO:0000256" key="10">
    <source>
        <dbReference type="PROSITE-ProRule" id="PRU01360"/>
    </source>
</evidence>
<evidence type="ECO:0000259" key="13">
    <source>
        <dbReference type="Pfam" id="PF07715"/>
    </source>
</evidence>
<evidence type="ECO:0000256" key="9">
    <source>
        <dbReference type="ARBA" id="ARBA00023237"/>
    </source>
</evidence>
<reference evidence="14" key="1">
    <citation type="submission" date="2023-07" db="EMBL/GenBank/DDBJ databases">
        <title>Genomic Encyclopedia of Type Strains, Phase IV (KMG-IV): sequencing the most valuable type-strain genomes for metagenomic binning, comparative biology and taxonomic classification.</title>
        <authorList>
            <person name="Goeker M."/>
        </authorList>
    </citation>
    <scope>NUCLEOTIDE SEQUENCE</scope>
    <source>
        <strain evidence="14">DSM 26174</strain>
    </source>
</reference>
<dbReference type="PANTHER" id="PTHR30069:SF29">
    <property type="entry name" value="HEMOGLOBIN AND HEMOGLOBIN-HAPTOGLOBIN-BINDING PROTEIN 1-RELATED"/>
    <property type="match status" value="1"/>
</dbReference>
<accession>A0AAE3XQ45</accession>
<evidence type="ECO:0000256" key="6">
    <source>
        <dbReference type="ARBA" id="ARBA00023077"/>
    </source>
</evidence>
<dbReference type="GO" id="GO:0009279">
    <property type="term" value="C:cell outer membrane"/>
    <property type="evidence" value="ECO:0007669"/>
    <property type="project" value="UniProtKB-SubCell"/>
</dbReference>
<evidence type="ECO:0000256" key="1">
    <source>
        <dbReference type="ARBA" id="ARBA00004571"/>
    </source>
</evidence>
<evidence type="ECO:0000256" key="8">
    <source>
        <dbReference type="ARBA" id="ARBA00023170"/>
    </source>
</evidence>
<keyword evidence="2 10" id="KW-0813">Transport</keyword>
<dbReference type="InterPro" id="IPR012910">
    <property type="entry name" value="Plug_dom"/>
</dbReference>
<comment type="caution">
    <text evidence="14">The sequence shown here is derived from an EMBL/GenBank/DDBJ whole genome shotgun (WGS) entry which is preliminary data.</text>
</comment>
<dbReference type="EMBL" id="JAVDQD010000005">
    <property type="protein sequence ID" value="MDR6240517.1"/>
    <property type="molecule type" value="Genomic_DNA"/>
</dbReference>
<dbReference type="SUPFAM" id="SSF56935">
    <property type="entry name" value="Porins"/>
    <property type="match status" value="1"/>
</dbReference>
<dbReference type="PANTHER" id="PTHR30069">
    <property type="entry name" value="TONB-DEPENDENT OUTER MEMBRANE RECEPTOR"/>
    <property type="match status" value="1"/>
</dbReference>
<protein>
    <submittedName>
        <fullName evidence="14">Outer membrane receptor protein involved in Fe transport</fullName>
    </submittedName>
</protein>
<name>A0AAE3XQ45_9BACT</name>
<evidence type="ECO:0000256" key="4">
    <source>
        <dbReference type="ARBA" id="ARBA00022692"/>
    </source>
</evidence>
<evidence type="ECO:0000313" key="15">
    <source>
        <dbReference type="Proteomes" id="UP001185092"/>
    </source>
</evidence>
<dbReference type="Gene3D" id="2.40.170.20">
    <property type="entry name" value="TonB-dependent receptor, beta-barrel domain"/>
    <property type="match status" value="1"/>
</dbReference>
<dbReference type="InterPro" id="IPR039426">
    <property type="entry name" value="TonB-dep_rcpt-like"/>
</dbReference>
<evidence type="ECO:0000256" key="5">
    <source>
        <dbReference type="ARBA" id="ARBA00022729"/>
    </source>
</evidence>
<comment type="subcellular location">
    <subcellularLocation>
        <location evidence="1 10">Cell outer membrane</location>
        <topology evidence="1 10">Multi-pass membrane protein</topology>
    </subcellularLocation>
</comment>
<dbReference type="Pfam" id="PF00593">
    <property type="entry name" value="TonB_dep_Rec_b-barrel"/>
    <property type="match status" value="1"/>
</dbReference>
<dbReference type="PROSITE" id="PS52016">
    <property type="entry name" value="TONB_DEPENDENT_REC_3"/>
    <property type="match status" value="1"/>
</dbReference>
<dbReference type="GO" id="GO:0015344">
    <property type="term" value="F:siderophore uptake transmembrane transporter activity"/>
    <property type="evidence" value="ECO:0007669"/>
    <property type="project" value="TreeGrafter"/>
</dbReference>